<comment type="caution">
    <text evidence="2">The sequence shown here is derived from an EMBL/GenBank/DDBJ whole genome shotgun (WGS) entry which is preliminary data.</text>
</comment>
<gene>
    <name evidence="2" type="ORF">PBRASI_LOCUS4532</name>
</gene>
<keyword evidence="1" id="KW-1133">Transmembrane helix</keyword>
<dbReference type="OrthoDB" id="2417740at2759"/>
<keyword evidence="3" id="KW-1185">Reference proteome</keyword>
<organism evidence="2 3">
    <name type="scientific">Paraglomus brasilianum</name>
    <dbReference type="NCBI Taxonomy" id="144538"/>
    <lineage>
        <taxon>Eukaryota</taxon>
        <taxon>Fungi</taxon>
        <taxon>Fungi incertae sedis</taxon>
        <taxon>Mucoromycota</taxon>
        <taxon>Glomeromycotina</taxon>
        <taxon>Glomeromycetes</taxon>
        <taxon>Paraglomerales</taxon>
        <taxon>Paraglomeraceae</taxon>
        <taxon>Paraglomus</taxon>
    </lineage>
</organism>
<evidence type="ECO:0000313" key="3">
    <source>
        <dbReference type="Proteomes" id="UP000789739"/>
    </source>
</evidence>
<evidence type="ECO:0000313" key="2">
    <source>
        <dbReference type="EMBL" id="CAG8539865.1"/>
    </source>
</evidence>
<evidence type="ECO:0000256" key="1">
    <source>
        <dbReference type="SAM" id="Phobius"/>
    </source>
</evidence>
<dbReference type="Proteomes" id="UP000789739">
    <property type="component" value="Unassembled WGS sequence"/>
</dbReference>
<keyword evidence="1" id="KW-0472">Membrane</keyword>
<accession>A0A9N9FJ40</accession>
<sequence length="848" mass="95596">MAGKKRKDHNEFVAFAVVMQIGAIQDGRMISKKRLISGRVQNNNHHVKVCLKDAEVRVNYPDKILQTLINNTGSRIAFLFLKMYHERFDDDFHTKKMDILCQIDLSYILMFQREEMQSNEEITEDSLFYQLLDYIFSMPGLLAIAQLRSAQSYPDNTILLRFVKPINISCNEPEVFLRIVYPNATVTKLDIPLSPELISTCVGYGQDFVQVDVIPPHYLLLSYITKTLVNGDPTQIRFQRIGYIIDVNGQTPNGSQIQLTEAVIVPSNAIIVPNINEEDGFLLTYQMTYDNMIGWSKWSAVSQENQTFTKLASGNLPAVHNAYPFATTNGGYGIAYTVFSSTADIPWKAIVQLMESDSNDFGQTYIIHEADLAFSDFRVHYCDFAYAGAGYNCVLKLEQKNATTGATRVTFMIANFLTSGSVVRLDKLGFDGVTLPFDDITSLFYGGFLVTFYNKPSIDVDSVVGYTFRNNGSNAGQWDIPDTVRVSDTYTLLSNNTLVAVSEIQSYSWKLVSTDLNKFVDDKGYGNLNISTTEPRINASFPIPRASINITFIQPVSLSYGNISIYQYDSTGGKLLRQTVSGMSPYVQAKNDGYAVSVKVLESTFNQPGASYYVTTDNDFVKSKQLDEPIFGIAKNKWIFSRQELNDNVKDEGTLALLRLGQNGTAYFSNLDKNGMNEFFDEILSELVAVIPLQPGRLTTSKKHQFDTANSSNVLLQFRVEAGNISEPSTKQVITDLDTMVKNKAITPLVTKPLASMLDETFGFKPIPDLWQKYKMRLLYLIAFFMLMLISFVAAHRLSPESRNWAIFPITFICIDYALDIAFIVRHGNDVPSLYYPRYFYDTHFIDS</sequence>
<dbReference type="EMBL" id="CAJVPI010000477">
    <property type="protein sequence ID" value="CAG8539865.1"/>
    <property type="molecule type" value="Genomic_DNA"/>
</dbReference>
<keyword evidence="1" id="KW-0812">Transmembrane</keyword>
<name>A0A9N9FJ40_9GLOM</name>
<reference evidence="2" key="1">
    <citation type="submission" date="2021-06" db="EMBL/GenBank/DDBJ databases">
        <authorList>
            <person name="Kallberg Y."/>
            <person name="Tangrot J."/>
            <person name="Rosling A."/>
        </authorList>
    </citation>
    <scope>NUCLEOTIDE SEQUENCE</scope>
    <source>
        <strain evidence="2">BR232B</strain>
    </source>
</reference>
<feature type="transmembrane region" description="Helical" evidence="1">
    <location>
        <begin position="805"/>
        <end position="825"/>
    </location>
</feature>
<feature type="transmembrane region" description="Helical" evidence="1">
    <location>
        <begin position="778"/>
        <end position="799"/>
    </location>
</feature>
<dbReference type="AlphaFoldDB" id="A0A9N9FJ40"/>
<protein>
    <submittedName>
        <fullName evidence="2">3392_t:CDS:1</fullName>
    </submittedName>
</protein>
<proteinExistence type="predicted"/>